<feature type="region of interest" description="Disordered" evidence="1">
    <location>
        <begin position="40"/>
        <end position="59"/>
    </location>
</feature>
<reference evidence="2 3" key="1">
    <citation type="submission" date="2020-05" db="EMBL/GenBank/DDBJ databases">
        <title>Identification and distribution of gene clusters putatively required for synthesis of sphingolipid metabolism inhibitors in phylogenetically diverse species of the filamentous fungus Fusarium.</title>
        <authorList>
            <person name="Kim H.-S."/>
            <person name="Busman M."/>
            <person name="Brown D.W."/>
            <person name="Divon H."/>
            <person name="Uhlig S."/>
            <person name="Proctor R.H."/>
        </authorList>
    </citation>
    <scope>NUCLEOTIDE SEQUENCE [LARGE SCALE GENOMIC DNA]</scope>
    <source>
        <strain evidence="2 3">NRRL 13617</strain>
    </source>
</reference>
<protein>
    <submittedName>
        <fullName evidence="2">Uncharacterized protein</fullName>
    </submittedName>
</protein>
<evidence type="ECO:0000256" key="1">
    <source>
        <dbReference type="SAM" id="MobiDB-lite"/>
    </source>
</evidence>
<sequence length="730" mass="81049">MPPAPLPLDGPFHHEETPRKDIASLKVMAARARYLATDLNQSGRTGSDDATEAGYNSESRSEASVLAKECQAIADVAMSVQAQTNETAAAIREIQVVRATPFQEVPPALRREATTQILEFLTGSRQNLITMVRQVLSDARPEMGDLSLVTDSQTVRWIDGAHQMPQLAALQQTIQQKDEELSTLKEEVETKRKVAFDCQRNRHQLLTNIEAEKARVTSAERQLSRARDETRRANDRIGTLEEELRSARSTGARHESDMARQKIESDQQISAKNEEIGDLICQVQDLGEANIDLEDEKETLACHLLERDQSLDILRLDNFVLEERLDSAENDALTEQAVMEHMLEAAQNEAQNATSRLEQADERLRDLQAQLSAVQKDLASSRQEAEGTRSSLEGTISNQRESLESRDNEIRRLSGLLTARDEQLGAVQRDLDSSRQEAEEARSTLESTISNQNESLKSKADEIGRLNGLLTARNETVDSQVEQASIFLRRMSLNVESGIWRNVVEGVLADSTLASAAQIPWKPWRVLPSWSHDESLHVREDDRSIHLVAVDIIAIMRIPSAPAEPLLSRLQSLQEMLMDGSPLVSKISQQLLESLAGAVGDERLHLMHYVLICQIVDLLNGSAVEPIEVPLDPRATTLVSALKAWDPESGAGLDLTSSVSYPDFALVGLNRNPAGIIAASPSNRELRWVDEARINIMLTHIELSPEKGDSTPIQLPLDTTERQTWSVAHL</sequence>
<dbReference type="OrthoDB" id="5084830at2759"/>
<proteinExistence type="predicted"/>
<keyword evidence="3" id="KW-1185">Reference proteome</keyword>
<feature type="region of interest" description="Disordered" evidence="1">
    <location>
        <begin position="424"/>
        <end position="454"/>
    </location>
</feature>
<dbReference type="Proteomes" id="UP000582016">
    <property type="component" value="Unassembled WGS sequence"/>
</dbReference>
<dbReference type="EMBL" id="JAAOAQ010000776">
    <property type="protein sequence ID" value="KAF5534717.1"/>
    <property type="molecule type" value="Genomic_DNA"/>
</dbReference>
<evidence type="ECO:0000313" key="3">
    <source>
        <dbReference type="Proteomes" id="UP000582016"/>
    </source>
</evidence>
<comment type="caution">
    <text evidence="2">The sequence shown here is derived from an EMBL/GenBank/DDBJ whole genome shotgun (WGS) entry which is preliminary data.</text>
</comment>
<feature type="compositionally biased region" description="Basic and acidic residues" evidence="1">
    <location>
        <begin position="245"/>
        <end position="265"/>
    </location>
</feature>
<dbReference type="AlphaFoldDB" id="A0A8H5IEY2"/>
<feature type="compositionally biased region" description="Basic and acidic residues" evidence="1">
    <location>
        <begin position="424"/>
        <end position="443"/>
    </location>
</feature>
<feature type="compositionally biased region" description="Polar residues" evidence="1">
    <location>
        <begin position="375"/>
        <end position="400"/>
    </location>
</feature>
<organism evidence="2 3">
    <name type="scientific">Fusarium phyllophilum</name>
    <dbReference type="NCBI Taxonomy" id="47803"/>
    <lineage>
        <taxon>Eukaryota</taxon>
        <taxon>Fungi</taxon>
        <taxon>Dikarya</taxon>
        <taxon>Ascomycota</taxon>
        <taxon>Pezizomycotina</taxon>
        <taxon>Sordariomycetes</taxon>
        <taxon>Hypocreomycetidae</taxon>
        <taxon>Hypocreales</taxon>
        <taxon>Nectriaceae</taxon>
        <taxon>Fusarium</taxon>
        <taxon>Fusarium fujikuroi species complex</taxon>
    </lineage>
</organism>
<accession>A0A8H5IEY2</accession>
<gene>
    <name evidence="2" type="ORF">FPHYL_13378</name>
</gene>
<feature type="region of interest" description="Disordered" evidence="1">
    <location>
        <begin position="245"/>
        <end position="267"/>
    </location>
</feature>
<feature type="compositionally biased region" description="Polar residues" evidence="1">
    <location>
        <begin position="444"/>
        <end position="454"/>
    </location>
</feature>
<evidence type="ECO:0000313" key="2">
    <source>
        <dbReference type="EMBL" id="KAF5534717.1"/>
    </source>
</evidence>
<name>A0A8H5IEY2_9HYPO</name>
<feature type="region of interest" description="Disordered" evidence="1">
    <location>
        <begin position="375"/>
        <end position="407"/>
    </location>
</feature>